<organism evidence="4 5">
    <name type="scientific">Leptolyngbya boryana NIES-2135</name>
    <dbReference type="NCBI Taxonomy" id="1973484"/>
    <lineage>
        <taxon>Bacteria</taxon>
        <taxon>Bacillati</taxon>
        <taxon>Cyanobacteriota</taxon>
        <taxon>Cyanophyceae</taxon>
        <taxon>Leptolyngbyales</taxon>
        <taxon>Leptolyngbyaceae</taxon>
        <taxon>Leptolyngbya group</taxon>
        <taxon>Leptolyngbya</taxon>
    </lineage>
</organism>
<dbReference type="EMBL" id="AP018203">
    <property type="protein sequence ID" value="BAY58324.1"/>
    <property type="molecule type" value="Genomic_DNA"/>
</dbReference>
<evidence type="ECO:0000313" key="4">
    <source>
        <dbReference type="EMBL" id="BAY58324.1"/>
    </source>
</evidence>
<dbReference type="GO" id="GO:0032259">
    <property type="term" value="P:methylation"/>
    <property type="evidence" value="ECO:0007669"/>
    <property type="project" value="UniProtKB-KW"/>
</dbReference>
<sequence length="256" mass="28752">MREPPSTVQAIYDKSAPSWVRHEPTILSDFTARPPTLDFCGNVTGKRVLDLGCGEGYCARQLKERGAASVFGIDISPEMIERAQIQERQSPLGIQYQAGSATDLKALKTESFDLAVAVFLFNYLSIDEMLCVMQEVHRLLIVGGDFIFVVPHPMLAFTHRQSAPFYFDSESQGYFSGRDHAFTGKIWRRDGIALDVRSFHKVFSDYFTALKTAGFTAMPELQELTVTPELLELDSSFFEPVVDIPLHLLMRVTRSS</sequence>
<dbReference type="AlphaFoldDB" id="A0A1Z4JNJ4"/>
<dbReference type="Pfam" id="PF13649">
    <property type="entry name" value="Methyltransf_25"/>
    <property type="match status" value="1"/>
</dbReference>
<dbReference type="Gene3D" id="3.40.50.150">
    <property type="entry name" value="Vaccinia Virus protein VP39"/>
    <property type="match status" value="1"/>
</dbReference>
<evidence type="ECO:0000256" key="2">
    <source>
        <dbReference type="ARBA" id="ARBA00022679"/>
    </source>
</evidence>
<dbReference type="SUPFAM" id="SSF53335">
    <property type="entry name" value="S-adenosyl-L-methionine-dependent methyltransferases"/>
    <property type="match status" value="1"/>
</dbReference>
<feature type="domain" description="Methyltransferase" evidence="3">
    <location>
        <begin position="48"/>
        <end position="144"/>
    </location>
</feature>
<dbReference type="Proteomes" id="UP000217895">
    <property type="component" value="Chromosome"/>
</dbReference>
<reference evidence="4 5" key="1">
    <citation type="submission" date="2017-06" db="EMBL/GenBank/DDBJ databases">
        <title>Genome sequencing of cyanobaciteial culture collection at National Institute for Environmental Studies (NIES).</title>
        <authorList>
            <person name="Hirose Y."/>
            <person name="Shimura Y."/>
            <person name="Fujisawa T."/>
            <person name="Nakamura Y."/>
            <person name="Kawachi M."/>
        </authorList>
    </citation>
    <scope>NUCLEOTIDE SEQUENCE [LARGE SCALE GENOMIC DNA]</scope>
    <source>
        <strain evidence="4 5">NIES-2135</strain>
    </source>
</reference>
<dbReference type="CDD" id="cd02440">
    <property type="entry name" value="AdoMet_MTases"/>
    <property type="match status" value="1"/>
</dbReference>
<keyword evidence="2 4" id="KW-0808">Transferase</keyword>
<name>A0A1Z4JNJ4_LEPBY</name>
<dbReference type="PANTHER" id="PTHR43861">
    <property type="entry name" value="TRANS-ACONITATE 2-METHYLTRANSFERASE-RELATED"/>
    <property type="match status" value="1"/>
</dbReference>
<keyword evidence="1 4" id="KW-0489">Methyltransferase</keyword>
<evidence type="ECO:0000256" key="1">
    <source>
        <dbReference type="ARBA" id="ARBA00022603"/>
    </source>
</evidence>
<dbReference type="PANTHER" id="PTHR43861:SF1">
    <property type="entry name" value="TRANS-ACONITATE 2-METHYLTRANSFERASE"/>
    <property type="match status" value="1"/>
</dbReference>
<dbReference type="InterPro" id="IPR029063">
    <property type="entry name" value="SAM-dependent_MTases_sf"/>
</dbReference>
<keyword evidence="5" id="KW-1185">Reference proteome</keyword>
<accession>A0A1Z4JNJ4</accession>
<evidence type="ECO:0000313" key="5">
    <source>
        <dbReference type="Proteomes" id="UP000217895"/>
    </source>
</evidence>
<evidence type="ECO:0000259" key="3">
    <source>
        <dbReference type="Pfam" id="PF13649"/>
    </source>
</evidence>
<proteinExistence type="predicted"/>
<dbReference type="GO" id="GO:0008168">
    <property type="term" value="F:methyltransferase activity"/>
    <property type="evidence" value="ECO:0007669"/>
    <property type="project" value="UniProtKB-KW"/>
</dbReference>
<gene>
    <name evidence="4" type="ORF">NIES2135_51970</name>
</gene>
<dbReference type="InterPro" id="IPR041698">
    <property type="entry name" value="Methyltransf_25"/>
</dbReference>
<protein>
    <submittedName>
        <fullName evidence="4">Type 11 methyltransferase</fullName>
    </submittedName>
</protein>